<comment type="similarity">
    <text evidence="5">Belongs to the zinc-containing alcohol dehydrogenase family.</text>
</comment>
<protein>
    <submittedName>
        <fullName evidence="7">Benzyl alcohol dehydrogenase AreB</fullName>
        <ecNumber evidence="7">1.1.1.90</ecNumber>
    </submittedName>
</protein>
<comment type="cofactor">
    <cofactor evidence="5">
        <name>Zn(2+)</name>
        <dbReference type="ChEBI" id="CHEBI:29105"/>
    </cofactor>
</comment>
<keyword evidence="4" id="KW-0520">NAD</keyword>
<dbReference type="Gene3D" id="3.90.180.10">
    <property type="entry name" value="Medium-chain alcohol dehydrogenases, catalytic domain"/>
    <property type="match status" value="1"/>
</dbReference>
<evidence type="ECO:0000256" key="3">
    <source>
        <dbReference type="ARBA" id="ARBA00023002"/>
    </source>
</evidence>
<dbReference type="SUPFAM" id="SSF51735">
    <property type="entry name" value="NAD(P)-binding Rossmann-fold domains"/>
    <property type="match status" value="1"/>
</dbReference>
<dbReference type="InterPro" id="IPR013149">
    <property type="entry name" value="ADH-like_C"/>
</dbReference>
<gene>
    <name evidence="7" type="primary">areB</name>
    <name evidence="7" type="ORF">HMPREF9102_1900</name>
</gene>
<evidence type="ECO:0000259" key="6">
    <source>
        <dbReference type="SMART" id="SM00829"/>
    </source>
</evidence>
<comment type="caution">
    <text evidence="7">The sequence shown here is derived from an EMBL/GenBank/DDBJ whole genome shotgun (WGS) entry which is preliminary data.</text>
</comment>
<dbReference type="PROSITE" id="PS00059">
    <property type="entry name" value="ADH_ZINC"/>
    <property type="match status" value="1"/>
</dbReference>
<evidence type="ECO:0000256" key="2">
    <source>
        <dbReference type="ARBA" id="ARBA00022833"/>
    </source>
</evidence>
<dbReference type="PANTHER" id="PTHR43880:SF12">
    <property type="entry name" value="ALCOHOL DEHYDROGENASE CLASS-3"/>
    <property type="match status" value="1"/>
</dbReference>
<dbReference type="CDD" id="cd08278">
    <property type="entry name" value="benzyl_alcohol_DH"/>
    <property type="match status" value="1"/>
</dbReference>
<evidence type="ECO:0000313" key="7">
    <source>
        <dbReference type="EMBL" id="EGS36846.1"/>
    </source>
</evidence>
<keyword evidence="2 5" id="KW-0862">Zinc</keyword>
<dbReference type="InterPro" id="IPR020843">
    <property type="entry name" value="ER"/>
</dbReference>
<dbReference type="Proteomes" id="UP000006035">
    <property type="component" value="Unassembled WGS sequence"/>
</dbReference>
<keyword evidence="1 5" id="KW-0479">Metal-binding</keyword>
<dbReference type="InterPro" id="IPR011032">
    <property type="entry name" value="GroES-like_sf"/>
</dbReference>
<evidence type="ECO:0000313" key="8">
    <source>
        <dbReference type="Proteomes" id="UP000006035"/>
    </source>
</evidence>
<dbReference type="EMBL" id="AFTL01000015">
    <property type="protein sequence ID" value="EGS36846.1"/>
    <property type="molecule type" value="Genomic_DNA"/>
</dbReference>
<evidence type="ECO:0000256" key="1">
    <source>
        <dbReference type="ARBA" id="ARBA00022723"/>
    </source>
</evidence>
<keyword evidence="8" id="KW-1185">Reference proteome</keyword>
<keyword evidence="3 7" id="KW-0560">Oxidoreductase</keyword>
<dbReference type="Pfam" id="PF08240">
    <property type="entry name" value="ADH_N"/>
    <property type="match status" value="1"/>
</dbReference>
<dbReference type="InterPro" id="IPR002328">
    <property type="entry name" value="ADH_Zn_CS"/>
</dbReference>
<sequence length="373" mass="39782">MKVTAAVVKDAGAPFTIEDNIELHEVGPTDLQVHIVASGICHSDEAIRAGEASVGYPAILGHEGSGIVEKVGANVTDFKPGDHVILSYWTDGTCDKCLAGHAGQCRNYTKGDLMGVRPDGDYNFSKDGQHISNMLNQSSFATTTVVEQRNAVKIDKDLDLRKFGPLGCGYVTGSGTVLNALQPRPGQTIAVFGTGAVGLAAMMAAKISGCTKIIAVDRNDNRLELAKELGATHTINTNDTEPVQAIRDLTNGYGVDFSIDTTGAPVITKAAIDALTTGGTCAGIAVTSNSVNISEWGDLSAFDKNFIGVLMGDSVPQLDIPRLMEFYKLGWFPFDKTEKFYDFDQINEANEDSKSGKVIKPVLIIDKDYQPGE</sequence>
<dbReference type="SMART" id="SM00829">
    <property type="entry name" value="PKS_ER"/>
    <property type="match status" value="1"/>
</dbReference>
<feature type="domain" description="Enoyl reductase (ER)" evidence="6">
    <location>
        <begin position="12"/>
        <end position="363"/>
    </location>
</feature>
<dbReference type="EC" id="1.1.1.90" evidence="7"/>
<dbReference type="InterPro" id="IPR036291">
    <property type="entry name" value="NAD(P)-bd_dom_sf"/>
</dbReference>
<evidence type="ECO:0000256" key="5">
    <source>
        <dbReference type="RuleBase" id="RU361277"/>
    </source>
</evidence>
<accession>A0ABN0D556</accession>
<proteinExistence type="inferred from homology"/>
<evidence type="ECO:0000256" key="4">
    <source>
        <dbReference type="ARBA" id="ARBA00023027"/>
    </source>
</evidence>
<dbReference type="Gene3D" id="3.40.50.720">
    <property type="entry name" value="NAD(P)-binding Rossmann-like Domain"/>
    <property type="match status" value="1"/>
</dbReference>
<dbReference type="InterPro" id="IPR013154">
    <property type="entry name" value="ADH-like_N"/>
</dbReference>
<reference evidence="7 8" key="1">
    <citation type="submission" date="2011-05" db="EMBL/GenBank/DDBJ databases">
        <authorList>
            <person name="Durkin A.S."/>
            <person name="Kim M."/>
            <person name="Radune D."/>
            <person name="Hostetler J."/>
            <person name="Torralba M."/>
            <person name="Gillis M."/>
            <person name="Methe B."/>
            <person name="Sutton G."/>
            <person name="Nelson K.E."/>
        </authorList>
    </citation>
    <scope>NUCLEOTIDE SEQUENCE [LARGE SCALE GENOMIC DNA]</scope>
    <source>
        <strain evidence="7 8">F0423</strain>
    </source>
</reference>
<name>A0ABN0D556_9LACO</name>
<organism evidence="7 8">
    <name type="scientific">Limosilactobacillus oris F0423</name>
    <dbReference type="NCBI Taxonomy" id="944562"/>
    <lineage>
        <taxon>Bacteria</taxon>
        <taxon>Bacillati</taxon>
        <taxon>Bacillota</taxon>
        <taxon>Bacilli</taxon>
        <taxon>Lactobacillales</taxon>
        <taxon>Lactobacillaceae</taxon>
        <taxon>Limosilactobacillus</taxon>
    </lineage>
</organism>
<dbReference type="RefSeq" id="WP_003715676.1">
    <property type="nucleotide sequence ID" value="NZ_AFTL01000015.1"/>
</dbReference>
<dbReference type="PANTHER" id="PTHR43880">
    <property type="entry name" value="ALCOHOL DEHYDROGENASE"/>
    <property type="match status" value="1"/>
</dbReference>
<dbReference type="Pfam" id="PF00107">
    <property type="entry name" value="ADH_zinc_N"/>
    <property type="match status" value="1"/>
</dbReference>
<dbReference type="GO" id="GO:0018456">
    <property type="term" value="F:aryl-alcohol dehydrogenase (NAD+) activity"/>
    <property type="evidence" value="ECO:0007669"/>
    <property type="project" value="UniProtKB-EC"/>
</dbReference>
<dbReference type="SUPFAM" id="SSF50129">
    <property type="entry name" value="GroES-like"/>
    <property type="match status" value="1"/>
</dbReference>